<proteinExistence type="predicted"/>
<gene>
    <name evidence="6" type="ORF">ATH84_10882</name>
</gene>
<dbReference type="SUPFAM" id="SSF46689">
    <property type="entry name" value="Homeodomain-like"/>
    <property type="match status" value="2"/>
</dbReference>
<dbReference type="Gene3D" id="1.10.10.60">
    <property type="entry name" value="Homeodomain-like"/>
    <property type="match status" value="2"/>
</dbReference>
<dbReference type="PANTHER" id="PTHR46796">
    <property type="entry name" value="HTH-TYPE TRANSCRIPTIONAL ACTIVATOR RHAS-RELATED"/>
    <property type="match status" value="1"/>
</dbReference>
<keyword evidence="3" id="KW-0804">Transcription</keyword>
<evidence type="ECO:0000313" key="7">
    <source>
        <dbReference type="Proteomes" id="UP000256794"/>
    </source>
</evidence>
<feature type="domain" description="HTH araC/xylS-type" evidence="5">
    <location>
        <begin position="1"/>
        <end position="82"/>
    </location>
</feature>
<keyword evidence="7" id="KW-1185">Reference proteome</keyword>
<dbReference type="InterPro" id="IPR009057">
    <property type="entry name" value="Homeodomain-like_sf"/>
</dbReference>
<sequence>MRLMSSHIADPLPAEQLAELSGCSLRQLQRCFSDHFGLSVMEFYRRLRLEKANELLRHSALPIAEITAITGFATMQHFSRCFAQALRSAGTTQAARAGRTRIGGRQR</sequence>
<feature type="region of interest" description="Disordered" evidence="4">
    <location>
        <begin position="88"/>
        <end position="107"/>
    </location>
</feature>
<keyword evidence="2" id="KW-0238">DNA-binding</keyword>
<dbReference type="GO" id="GO:0043565">
    <property type="term" value="F:sequence-specific DNA binding"/>
    <property type="evidence" value="ECO:0007669"/>
    <property type="project" value="InterPro"/>
</dbReference>
<evidence type="ECO:0000256" key="1">
    <source>
        <dbReference type="ARBA" id="ARBA00023015"/>
    </source>
</evidence>
<dbReference type="InterPro" id="IPR050204">
    <property type="entry name" value="AraC_XylS_family_regulators"/>
</dbReference>
<dbReference type="InterPro" id="IPR018060">
    <property type="entry name" value="HTH_AraC"/>
</dbReference>
<dbReference type="SMART" id="SM00342">
    <property type="entry name" value="HTH_ARAC"/>
    <property type="match status" value="1"/>
</dbReference>
<accession>A0AAQ0KIG8</accession>
<evidence type="ECO:0000256" key="4">
    <source>
        <dbReference type="SAM" id="MobiDB-lite"/>
    </source>
</evidence>
<dbReference type="EMBL" id="QUMX01000088">
    <property type="protein sequence ID" value="REG26862.1"/>
    <property type="molecule type" value="Genomic_DNA"/>
</dbReference>
<evidence type="ECO:0000256" key="3">
    <source>
        <dbReference type="ARBA" id="ARBA00023163"/>
    </source>
</evidence>
<comment type="caution">
    <text evidence="6">The sequence shown here is derived from an EMBL/GenBank/DDBJ whole genome shotgun (WGS) entry which is preliminary data.</text>
</comment>
<dbReference type="PROSITE" id="PS01124">
    <property type="entry name" value="HTH_ARAC_FAMILY_2"/>
    <property type="match status" value="1"/>
</dbReference>
<evidence type="ECO:0000313" key="6">
    <source>
        <dbReference type="EMBL" id="REG26862.1"/>
    </source>
</evidence>
<reference evidence="6 7" key="1">
    <citation type="submission" date="2018-08" db="EMBL/GenBank/DDBJ databases">
        <title>Genomic Encyclopedia of Archaeal and Bacterial Type Strains, Phase II (KMG-II): from individual species to whole genera.</title>
        <authorList>
            <person name="Goeker M."/>
        </authorList>
    </citation>
    <scope>NUCLEOTIDE SEQUENCE [LARGE SCALE GENOMIC DNA]</scope>
    <source>
        <strain evidence="6 7">DSM 582</strain>
    </source>
</reference>
<keyword evidence="1" id="KW-0805">Transcription regulation</keyword>
<dbReference type="Pfam" id="PF12833">
    <property type="entry name" value="HTH_18"/>
    <property type="match status" value="1"/>
</dbReference>
<feature type="compositionally biased region" description="Basic residues" evidence="4">
    <location>
        <begin position="98"/>
        <end position="107"/>
    </location>
</feature>
<organism evidence="6 7">
    <name type="scientific">Paracoccus versutus</name>
    <name type="common">Thiobacillus versutus</name>
    <dbReference type="NCBI Taxonomy" id="34007"/>
    <lineage>
        <taxon>Bacteria</taxon>
        <taxon>Pseudomonadati</taxon>
        <taxon>Pseudomonadota</taxon>
        <taxon>Alphaproteobacteria</taxon>
        <taxon>Rhodobacterales</taxon>
        <taxon>Paracoccaceae</taxon>
        <taxon>Paracoccus</taxon>
    </lineage>
</organism>
<evidence type="ECO:0000259" key="5">
    <source>
        <dbReference type="PROSITE" id="PS01124"/>
    </source>
</evidence>
<evidence type="ECO:0000256" key="2">
    <source>
        <dbReference type="ARBA" id="ARBA00023125"/>
    </source>
</evidence>
<dbReference type="Proteomes" id="UP000256794">
    <property type="component" value="Unassembled WGS sequence"/>
</dbReference>
<name>A0AAQ0KIG8_PARVE</name>
<protein>
    <submittedName>
        <fullName evidence="6">Helix-turn-helix protein</fullName>
    </submittedName>
</protein>
<dbReference type="AlphaFoldDB" id="A0AAQ0KIG8"/>
<dbReference type="GO" id="GO:0003700">
    <property type="term" value="F:DNA-binding transcription factor activity"/>
    <property type="evidence" value="ECO:0007669"/>
    <property type="project" value="InterPro"/>
</dbReference>